<evidence type="ECO:0000313" key="2">
    <source>
        <dbReference type="Proteomes" id="UP000292372"/>
    </source>
</evidence>
<name>A0A4Q9FNU9_9FLAO</name>
<organism evidence="1 2">
    <name type="scientific">Hyunsoonleella pacifica</name>
    <dbReference type="NCBI Taxonomy" id="1080224"/>
    <lineage>
        <taxon>Bacteria</taxon>
        <taxon>Pseudomonadati</taxon>
        <taxon>Bacteroidota</taxon>
        <taxon>Flavobacteriia</taxon>
        <taxon>Flavobacteriales</taxon>
        <taxon>Flavobacteriaceae</taxon>
    </lineage>
</organism>
<keyword evidence="2" id="KW-1185">Reference proteome</keyword>
<sequence>MKNVITILLLGLVTLYSYAQKNIEKPEYGYSTFPGEITKIEIRDTITVLHFKLEKLPWGYFHIPKESYIQDLSGGNKLFVSEVTGATFKRNFFPSSGVAMYKLFFPPLNKTTKTIDFGIDRERGWRIYDIVLQEDENSLLLPKALRGNWLLADGSNHWDYGFNSKYAIVDGKVWYYQSIDKKGELYTIQLENDGDVKTIYAKQGKNEQVAFGSATKTLKTYSLSKVINPKFSLKGDTEFKNVTFGLDSTSYSGKIKGFSDRMKQKTFMVHVNNAFRGEQESHLVKINADGTFQSKFPLTHPQTVFVRAKSAAYTIFLEPNKETFHYLDSNASYFMGDNAQLNSDLNALKEINFRLGKKERKAIGETSPEDYKKTCFKLKENALNKLNTFRKDNCVSKKAVQLKNIDIMLDFYGGLMSYNMYRSSLQYQNKKAKKEEDKLPFKEFKVPDEYYNFLPDSILDNELLALSNSYYFFTNHLVHVDIFNDYGYRNELSKVERAFWLQKKDVELTTEELNMVENSKQIETPERLAKLLKYKKAYGEIEQGFYKNYRSHFKAVNLALKEK</sequence>
<dbReference type="AlphaFoldDB" id="A0A4Q9FNU9"/>
<accession>A0A4Q9FNU9</accession>
<comment type="caution">
    <text evidence="1">The sequence shown here is derived from an EMBL/GenBank/DDBJ whole genome shotgun (WGS) entry which is preliminary data.</text>
</comment>
<dbReference type="Proteomes" id="UP000292372">
    <property type="component" value="Unassembled WGS sequence"/>
</dbReference>
<gene>
    <name evidence="1" type="ORF">EYD46_12185</name>
</gene>
<protein>
    <submittedName>
        <fullName evidence="1">Uncharacterized protein</fullName>
    </submittedName>
</protein>
<reference evidence="1 2" key="1">
    <citation type="journal article" date="2015" name="Int. J. Syst. Evol. Microbiol.">
        <title>Hyunsoonleella pacifica sp. nov., isolated from seawater of South Pacific Gyre.</title>
        <authorList>
            <person name="Gao X."/>
            <person name="Zhang Z."/>
            <person name="Dai X."/>
            <person name="Zhang X.H."/>
        </authorList>
    </citation>
    <scope>NUCLEOTIDE SEQUENCE [LARGE SCALE GENOMIC DNA]</scope>
    <source>
        <strain evidence="1 2">SW033</strain>
    </source>
</reference>
<dbReference type="OrthoDB" id="1096670at2"/>
<dbReference type="RefSeq" id="WP_130937452.1">
    <property type="nucleotide sequence ID" value="NZ_BMEE01000002.1"/>
</dbReference>
<proteinExistence type="predicted"/>
<dbReference type="EMBL" id="SIRS01000005">
    <property type="protein sequence ID" value="TBN14329.1"/>
    <property type="molecule type" value="Genomic_DNA"/>
</dbReference>
<evidence type="ECO:0000313" key="1">
    <source>
        <dbReference type="EMBL" id="TBN14329.1"/>
    </source>
</evidence>